<dbReference type="InterPro" id="IPR057251">
    <property type="entry name" value="FP_C"/>
</dbReference>
<evidence type="ECO:0000256" key="1">
    <source>
        <dbReference type="SAM" id="Coils"/>
    </source>
</evidence>
<proteinExistence type="predicted"/>
<evidence type="ECO:0000313" key="5">
    <source>
        <dbReference type="Proteomes" id="UP000691718"/>
    </source>
</evidence>
<feature type="domain" description="FP protein N-terminal" evidence="2">
    <location>
        <begin position="179"/>
        <end position="271"/>
    </location>
</feature>
<gene>
    <name evidence="4" type="ORF">PAPOLLO_LOCUS2592</name>
</gene>
<dbReference type="Proteomes" id="UP000691718">
    <property type="component" value="Unassembled WGS sequence"/>
</dbReference>
<keyword evidence="1" id="KW-0175">Coiled coil</keyword>
<dbReference type="EMBL" id="CAJQZP010000178">
    <property type="protein sequence ID" value="CAG4943186.1"/>
    <property type="molecule type" value="Genomic_DNA"/>
</dbReference>
<comment type="caution">
    <text evidence="4">The sequence shown here is derived from an EMBL/GenBank/DDBJ whole genome shotgun (WGS) entry which is preliminary data.</text>
</comment>
<dbReference type="Pfam" id="PF03258">
    <property type="entry name" value="Baculo_FP"/>
    <property type="match status" value="1"/>
</dbReference>
<dbReference type="AlphaFoldDB" id="A0A8S3W682"/>
<name>A0A8S3W682_PARAO</name>
<protein>
    <submittedName>
        <fullName evidence="4">(apollo) hypothetical protein</fullName>
    </submittedName>
</protein>
<dbReference type="CDD" id="cd15489">
    <property type="entry name" value="PHD_SF"/>
    <property type="match status" value="1"/>
</dbReference>
<dbReference type="InterPro" id="IPR004941">
    <property type="entry name" value="FP_N"/>
</dbReference>
<accession>A0A8S3W682</accession>
<feature type="domain" description="FP protein C-terminal" evidence="3">
    <location>
        <begin position="277"/>
        <end position="327"/>
    </location>
</feature>
<evidence type="ECO:0000259" key="2">
    <source>
        <dbReference type="Pfam" id="PF03258"/>
    </source>
</evidence>
<reference evidence="4" key="1">
    <citation type="submission" date="2021-04" db="EMBL/GenBank/DDBJ databases">
        <authorList>
            <person name="Tunstrom K."/>
        </authorList>
    </citation>
    <scope>NUCLEOTIDE SEQUENCE</scope>
</reference>
<evidence type="ECO:0000259" key="3">
    <source>
        <dbReference type="Pfam" id="PF25298"/>
    </source>
</evidence>
<sequence>MNKCDRCEKPIAKRTPGLECSKCEKFVHATQACTNLSTKQIAALRNADSLEWTCKDCQRFTPVRKSYIIPEEEEKVEQNEQTQDHSYSKPSIDIKKLLKDISKEVGVTIKRELEPIESSISYCHDKLDEVLDNVDVLKRRIIELETKNIALNNKNNNLEIRINVLEQKIGELEQKQYSNKIELTGISGIDNINHHQVTKILASKLDMDASSVKSIKQIEGRKGKDGYLLLELSDETESEKWIQAAKMKILKINDILPNAPMIYNEGKDRIMLRRALTKTNKIILWNAKKQLGSEYKYIWFKNGHIFARKGDKDKITTIRCIEDIQKLAKKITIQSLNTEETEVVS</sequence>
<dbReference type="Pfam" id="PF25298">
    <property type="entry name" value="Baculo_FP_2nd"/>
    <property type="match status" value="1"/>
</dbReference>
<feature type="coiled-coil region" evidence="1">
    <location>
        <begin position="127"/>
        <end position="175"/>
    </location>
</feature>
<keyword evidence="5" id="KW-1185">Reference proteome</keyword>
<dbReference type="OrthoDB" id="7371673at2759"/>
<organism evidence="4 5">
    <name type="scientific">Parnassius apollo</name>
    <name type="common">Apollo butterfly</name>
    <name type="synonym">Papilio apollo</name>
    <dbReference type="NCBI Taxonomy" id="110799"/>
    <lineage>
        <taxon>Eukaryota</taxon>
        <taxon>Metazoa</taxon>
        <taxon>Ecdysozoa</taxon>
        <taxon>Arthropoda</taxon>
        <taxon>Hexapoda</taxon>
        <taxon>Insecta</taxon>
        <taxon>Pterygota</taxon>
        <taxon>Neoptera</taxon>
        <taxon>Endopterygota</taxon>
        <taxon>Lepidoptera</taxon>
        <taxon>Glossata</taxon>
        <taxon>Ditrysia</taxon>
        <taxon>Papilionoidea</taxon>
        <taxon>Papilionidae</taxon>
        <taxon>Parnassiinae</taxon>
        <taxon>Parnassini</taxon>
        <taxon>Parnassius</taxon>
        <taxon>Parnassius</taxon>
    </lineage>
</organism>
<evidence type="ECO:0000313" key="4">
    <source>
        <dbReference type="EMBL" id="CAG4943186.1"/>
    </source>
</evidence>